<feature type="region of interest" description="Disordered" evidence="1">
    <location>
        <begin position="1"/>
        <end position="45"/>
    </location>
</feature>
<dbReference type="Proteomes" id="UP000831019">
    <property type="component" value="Chromosome"/>
</dbReference>
<gene>
    <name evidence="2" type="ORF">DSM109990_01328</name>
</gene>
<keyword evidence="3" id="KW-1185">Reference proteome</keyword>
<accession>A0ABY3ZIN2</accession>
<sequence length="85" mass="9263">MKKQETAQAEQEAMPKDNTVKGTLRPVKRGNTTAPNLFTKDDAPKKGSRIKFMVKGKTYSAIVAETFEAGGETAISFKGDITVQK</sequence>
<dbReference type="RefSeq" id="WP_243262871.1">
    <property type="nucleotide sequence ID" value="NZ_CP085144.1"/>
</dbReference>
<evidence type="ECO:0000256" key="1">
    <source>
        <dbReference type="SAM" id="MobiDB-lite"/>
    </source>
</evidence>
<proteinExistence type="predicted"/>
<name>A0ABY3ZIN2_9RHOB</name>
<protein>
    <submittedName>
        <fullName evidence="2">Uncharacterized protein</fullName>
    </submittedName>
</protein>
<dbReference type="EMBL" id="CP085144">
    <property type="protein sequence ID" value="UOA14522.1"/>
    <property type="molecule type" value="Genomic_DNA"/>
</dbReference>
<evidence type="ECO:0000313" key="3">
    <source>
        <dbReference type="Proteomes" id="UP000831019"/>
    </source>
</evidence>
<evidence type="ECO:0000313" key="2">
    <source>
        <dbReference type="EMBL" id="UOA14522.1"/>
    </source>
</evidence>
<reference evidence="3" key="1">
    <citation type="journal article" date="2022" name="Microorganisms">
        <title>Beyond the ABCs#Discovery of Three New Plasmid Types in Rhodobacterales (RepQ, RepY, RepW).</title>
        <authorList>
            <person name="Freese H.M."/>
            <person name="Ringel V."/>
            <person name="Overmann J."/>
            <person name="Petersen J."/>
        </authorList>
    </citation>
    <scope>NUCLEOTIDE SEQUENCE [LARGE SCALE GENOMIC DNA]</scope>
    <source>
        <strain evidence="3">DSM 109990</strain>
    </source>
</reference>
<organism evidence="2 3">
    <name type="scientific">Sulfitobacter dubius</name>
    <dbReference type="NCBI Taxonomy" id="218673"/>
    <lineage>
        <taxon>Bacteria</taxon>
        <taxon>Pseudomonadati</taxon>
        <taxon>Pseudomonadota</taxon>
        <taxon>Alphaproteobacteria</taxon>
        <taxon>Rhodobacterales</taxon>
        <taxon>Roseobacteraceae</taxon>
        <taxon>Sulfitobacter</taxon>
    </lineage>
</organism>